<dbReference type="EMBL" id="QUNO01000013">
    <property type="protein sequence ID" value="REH39209.1"/>
    <property type="molecule type" value="Genomic_DNA"/>
</dbReference>
<evidence type="ECO:0000313" key="1">
    <source>
        <dbReference type="EMBL" id="REH39209.1"/>
    </source>
</evidence>
<dbReference type="Proteomes" id="UP000256269">
    <property type="component" value="Unassembled WGS sequence"/>
</dbReference>
<sequence length="97" mass="9620">MLYRQSGSGIARPQIATGKAWGALGLGFSSRGVAGAAARFPEFFNALAAATDGKVVPAPGGVLLRDERGVIVGSTPAGAAPSRASPAAQLVPAFLIS</sequence>
<dbReference type="Pfam" id="PF03928">
    <property type="entry name" value="HbpS-like"/>
    <property type="match status" value="1"/>
</dbReference>
<evidence type="ECO:0000313" key="2">
    <source>
        <dbReference type="Proteomes" id="UP000256269"/>
    </source>
</evidence>
<reference evidence="1 2" key="1">
    <citation type="submission" date="2018-08" db="EMBL/GenBank/DDBJ databases">
        <title>Genomic Encyclopedia of Archaeal and Bacterial Type Strains, Phase II (KMG-II): from individual species to whole genera.</title>
        <authorList>
            <person name="Goeker M."/>
        </authorList>
    </citation>
    <scope>NUCLEOTIDE SEQUENCE [LARGE SCALE GENOMIC DNA]</scope>
    <source>
        <strain evidence="1 2">DSM 45791</strain>
    </source>
</reference>
<keyword evidence="2" id="KW-1185">Reference proteome</keyword>
<dbReference type="SUPFAM" id="SSF143744">
    <property type="entry name" value="GlcG-like"/>
    <property type="match status" value="1"/>
</dbReference>
<dbReference type="InterPro" id="IPR038084">
    <property type="entry name" value="PduO/GlcC-like_sf"/>
</dbReference>
<dbReference type="Gene3D" id="3.30.450.150">
    <property type="entry name" value="Haem-degrading domain"/>
    <property type="match status" value="1"/>
</dbReference>
<dbReference type="InterPro" id="IPR005624">
    <property type="entry name" value="PduO/GlcC-like"/>
</dbReference>
<comment type="caution">
    <text evidence="1">The sequence shown here is derived from an EMBL/GenBank/DDBJ whole genome shotgun (WGS) entry which is preliminary data.</text>
</comment>
<protein>
    <submittedName>
        <fullName evidence="1">Heme-degrading protein</fullName>
    </submittedName>
</protein>
<dbReference type="AlphaFoldDB" id="A0A3E0H6W7"/>
<accession>A0A3E0H6W7</accession>
<proteinExistence type="predicted"/>
<name>A0A3E0H6W7_9PSEU</name>
<gene>
    <name evidence="1" type="ORF">BCF44_11364</name>
</gene>
<organism evidence="1 2">
    <name type="scientific">Kutzneria buriramensis</name>
    <dbReference type="NCBI Taxonomy" id="1045776"/>
    <lineage>
        <taxon>Bacteria</taxon>
        <taxon>Bacillati</taxon>
        <taxon>Actinomycetota</taxon>
        <taxon>Actinomycetes</taxon>
        <taxon>Pseudonocardiales</taxon>
        <taxon>Pseudonocardiaceae</taxon>
        <taxon>Kutzneria</taxon>
    </lineage>
</organism>